<dbReference type="GO" id="GO:0005790">
    <property type="term" value="C:smooth endoplasmic reticulum"/>
    <property type="evidence" value="ECO:0007669"/>
    <property type="project" value="TreeGrafter"/>
</dbReference>
<sequence>QRFSMGEVVKCLEDLIDYFAFPDEGEEHEEKQTKLKALRNRQDLFQEEGMIALILDTIDKTSQFKSARHFAHFAGEEAASSYDDISSYLYLLLAAMIRGNRINCAQFAQSYRLDWLVQRLESQQSSSGVLDVLHCVLIDSPEALNMIKEKHIVTIISLID</sequence>
<dbReference type="Pfam" id="PF01365">
    <property type="entry name" value="RYDR_ITPR"/>
    <property type="match status" value="1"/>
</dbReference>
<dbReference type="AlphaFoldDB" id="A0A8J1UM48"/>
<evidence type="ECO:0000313" key="1">
    <source>
        <dbReference type="EMBL" id="CAH1792823.1"/>
    </source>
</evidence>
<feature type="non-terminal residue" evidence="1">
    <location>
        <position position="160"/>
    </location>
</feature>
<dbReference type="PANTHER" id="PTHR46399:SF8">
    <property type="entry name" value="B30.2_SPRY DOMAIN-CONTAINING PROTEIN"/>
    <property type="match status" value="1"/>
</dbReference>
<name>A0A8J1UM48_OWEFU</name>
<organism evidence="1 2">
    <name type="scientific">Owenia fusiformis</name>
    <name type="common">Polychaete worm</name>
    <dbReference type="NCBI Taxonomy" id="6347"/>
    <lineage>
        <taxon>Eukaryota</taxon>
        <taxon>Metazoa</taxon>
        <taxon>Spiralia</taxon>
        <taxon>Lophotrochozoa</taxon>
        <taxon>Annelida</taxon>
        <taxon>Polychaeta</taxon>
        <taxon>Sedentaria</taxon>
        <taxon>Canalipalpata</taxon>
        <taxon>Sabellida</taxon>
        <taxon>Oweniida</taxon>
        <taxon>Oweniidae</taxon>
        <taxon>Owenia</taxon>
    </lineage>
</organism>
<reference evidence="1" key="1">
    <citation type="submission" date="2022-03" db="EMBL/GenBank/DDBJ databases">
        <authorList>
            <person name="Martin C."/>
        </authorList>
    </citation>
    <scope>NUCLEOTIDE SEQUENCE</scope>
</reference>
<accession>A0A8J1UM48</accession>
<dbReference type="SUPFAM" id="SSF100909">
    <property type="entry name" value="IP3 receptor type 1 binding core, domain 2"/>
    <property type="match status" value="1"/>
</dbReference>
<dbReference type="GO" id="GO:0033017">
    <property type="term" value="C:sarcoplasmic reticulum membrane"/>
    <property type="evidence" value="ECO:0007669"/>
    <property type="project" value="TreeGrafter"/>
</dbReference>
<dbReference type="GO" id="GO:0030018">
    <property type="term" value="C:Z disc"/>
    <property type="evidence" value="ECO:0007669"/>
    <property type="project" value="TreeGrafter"/>
</dbReference>
<proteinExistence type="predicted"/>
<dbReference type="InterPro" id="IPR035910">
    <property type="entry name" value="RyR/IP3R_RIH_dom_sf"/>
</dbReference>
<feature type="non-terminal residue" evidence="1">
    <location>
        <position position="1"/>
    </location>
</feature>
<dbReference type="InterPro" id="IPR000699">
    <property type="entry name" value="RIH_dom"/>
</dbReference>
<dbReference type="GO" id="GO:0014808">
    <property type="term" value="P:release of sequestered calcium ion into cytosol by sarcoplasmic reticulum"/>
    <property type="evidence" value="ECO:0007669"/>
    <property type="project" value="TreeGrafter"/>
</dbReference>
<dbReference type="InterPro" id="IPR015925">
    <property type="entry name" value="Ryanodine_IP3_receptor"/>
</dbReference>
<dbReference type="GO" id="GO:0005219">
    <property type="term" value="F:ryanodine-sensitive calcium-release channel activity"/>
    <property type="evidence" value="ECO:0007669"/>
    <property type="project" value="TreeGrafter"/>
</dbReference>
<dbReference type="PANTHER" id="PTHR46399">
    <property type="entry name" value="B30.2/SPRY DOMAIN-CONTAINING PROTEIN"/>
    <property type="match status" value="1"/>
</dbReference>
<gene>
    <name evidence="1" type="ORF">OFUS_LOCUS17748</name>
</gene>
<keyword evidence="2" id="KW-1185">Reference proteome</keyword>
<protein>
    <submittedName>
        <fullName evidence="1">Uncharacterized protein</fullName>
    </submittedName>
</protein>
<evidence type="ECO:0000313" key="2">
    <source>
        <dbReference type="Proteomes" id="UP000749559"/>
    </source>
</evidence>
<dbReference type="EMBL" id="CAIIXF020000008">
    <property type="protein sequence ID" value="CAH1792823.1"/>
    <property type="molecule type" value="Genomic_DNA"/>
</dbReference>
<dbReference type="GO" id="GO:0006941">
    <property type="term" value="P:striated muscle contraction"/>
    <property type="evidence" value="ECO:0007669"/>
    <property type="project" value="TreeGrafter"/>
</dbReference>
<dbReference type="OrthoDB" id="300855at2759"/>
<dbReference type="GO" id="GO:0034704">
    <property type="term" value="C:calcium channel complex"/>
    <property type="evidence" value="ECO:0007669"/>
    <property type="project" value="TreeGrafter"/>
</dbReference>
<dbReference type="Gene3D" id="1.25.10.30">
    <property type="entry name" value="IP3 receptor type 1 binding core, RIH domain"/>
    <property type="match status" value="1"/>
</dbReference>
<comment type="caution">
    <text evidence="1">The sequence shown here is derived from an EMBL/GenBank/DDBJ whole genome shotgun (WGS) entry which is preliminary data.</text>
</comment>
<dbReference type="GO" id="GO:0042383">
    <property type="term" value="C:sarcolemma"/>
    <property type="evidence" value="ECO:0007669"/>
    <property type="project" value="TreeGrafter"/>
</dbReference>
<dbReference type="Proteomes" id="UP000749559">
    <property type="component" value="Unassembled WGS sequence"/>
</dbReference>